<dbReference type="KEGG" id="bsc:COCSADRAFT_185145"/>
<dbReference type="eggNOG" id="ENOG502RS24">
    <property type="taxonomic scope" value="Eukaryota"/>
</dbReference>
<name>M2SR42_COCSN</name>
<feature type="region of interest" description="Disordered" evidence="1">
    <location>
        <begin position="271"/>
        <end position="293"/>
    </location>
</feature>
<dbReference type="Proteomes" id="UP000016934">
    <property type="component" value="Unassembled WGS sequence"/>
</dbReference>
<evidence type="ECO:0000256" key="1">
    <source>
        <dbReference type="SAM" id="MobiDB-lite"/>
    </source>
</evidence>
<protein>
    <submittedName>
        <fullName evidence="2">Uncharacterized protein</fullName>
    </submittedName>
</protein>
<accession>M2SR42</accession>
<dbReference type="HOGENOM" id="CLU_028034_0_0_1"/>
<evidence type="ECO:0000313" key="2">
    <source>
        <dbReference type="EMBL" id="EMD59242.1"/>
    </source>
</evidence>
<evidence type="ECO:0000313" key="3">
    <source>
        <dbReference type="Proteomes" id="UP000016934"/>
    </source>
</evidence>
<dbReference type="EMBL" id="KB445653">
    <property type="protein sequence ID" value="EMD59242.1"/>
    <property type="molecule type" value="Genomic_DNA"/>
</dbReference>
<dbReference type="OMA" id="RHMHTLH"/>
<sequence>MSSPVSIQIAQRTEFIPVPHLYYDYNQDQSTGSAATSISGKTSTRKSPFDPARTFYHDRHHQHIQQRHTNLKSDMATYYFYGKDGTVTTTHLNPNAPAFTRGLQGATSDQQHGDIVGAYLAHREMTYTAPNPEEAHQYGSTPYQPWGQPLDNSAISEPMEPSHWSSDEYESCDYPPSSQAESVSTLGYAGWASHSGVAHPYPNPEDIRHMHTLHSLLPYLQPERKLNALHGPAVDIVEQDTGVVLAYQVPKKLLVLFLGRRVVNKYIRTIQRQDGKDSSEPPTSQEMSLPRGKSSKASIRVLIAWMARACQYSTMATMEQIRIPKKTFVACSLAQTMELLGLHKDAFRVDNFIAQTHFVRPIFAVELEALWNCLGEENRYVYAAIRVVGTRLQMHESNGSKAVPGIDADMYATLKKYPQLEARVRDPELNERYHPNFSTDWTKGLRGKETNNRMDSSQGGHDTVHNHWSQEDVNKTHTTDIEDATHDLESLSIISDDSKLPVAHAESDIMPQDGSNPTQCQRHGDHAPYRQSIPYWDDFNGIIYEIPFRKLLPPSKTSSQQADGGRNDEPQNSCAEIAGDGPHGEKEAICTVPSPSDISQEYMPDGESTKSSNLAPCVNAEGTQSKESLSGSTKDVVHAKESVESTSYNE</sequence>
<reference evidence="3" key="2">
    <citation type="journal article" date="2013" name="PLoS Genet.">
        <title>Comparative genome structure, secondary metabolite, and effector coding capacity across Cochliobolus pathogens.</title>
        <authorList>
            <person name="Condon B.J."/>
            <person name="Leng Y."/>
            <person name="Wu D."/>
            <person name="Bushley K.E."/>
            <person name="Ohm R.A."/>
            <person name="Otillar R."/>
            <person name="Martin J."/>
            <person name="Schackwitz W."/>
            <person name="Grimwood J."/>
            <person name="MohdZainudin N."/>
            <person name="Xue C."/>
            <person name="Wang R."/>
            <person name="Manning V.A."/>
            <person name="Dhillon B."/>
            <person name="Tu Z.J."/>
            <person name="Steffenson B.J."/>
            <person name="Salamov A."/>
            <person name="Sun H."/>
            <person name="Lowry S."/>
            <person name="LaButti K."/>
            <person name="Han J."/>
            <person name="Copeland A."/>
            <person name="Lindquist E."/>
            <person name="Barry K."/>
            <person name="Schmutz J."/>
            <person name="Baker S.E."/>
            <person name="Ciuffetti L.M."/>
            <person name="Grigoriev I.V."/>
            <person name="Zhong S."/>
            <person name="Turgeon B.G."/>
        </authorList>
    </citation>
    <scope>NUCLEOTIDE SEQUENCE [LARGE SCALE GENOMIC DNA]</scope>
    <source>
        <strain evidence="3">ND90Pr / ATCC 201652</strain>
    </source>
</reference>
<dbReference type="GeneID" id="19133491"/>
<organism evidence="2 3">
    <name type="scientific">Cochliobolus sativus (strain ND90Pr / ATCC 201652)</name>
    <name type="common">Common root rot and spot blotch fungus</name>
    <name type="synonym">Bipolaris sorokiniana</name>
    <dbReference type="NCBI Taxonomy" id="665912"/>
    <lineage>
        <taxon>Eukaryota</taxon>
        <taxon>Fungi</taxon>
        <taxon>Dikarya</taxon>
        <taxon>Ascomycota</taxon>
        <taxon>Pezizomycotina</taxon>
        <taxon>Dothideomycetes</taxon>
        <taxon>Pleosporomycetidae</taxon>
        <taxon>Pleosporales</taxon>
        <taxon>Pleosporineae</taxon>
        <taxon>Pleosporaceae</taxon>
        <taxon>Bipolaris</taxon>
    </lineage>
</organism>
<feature type="region of interest" description="Disordered" evidence="1">
    <location>
        <begin position="508"/>
        <end position="529"/>
    </location>
</feature>
<gene>
    <name evidence="2" type="ORF">COCSADRAFT_185145</name>
</gene>
<keyword evidence="3" id="KW-1185">Reference proteome</keyword>
<dbReference type="RefSeq" id="XP_007705007.1">
    <property type="nucleotide sequence ID" value="XM_007706817.1"/>
</dbReference>
<dbReference type="OrthoDB" id="3793524at2759"/>
<feature type="region of interest" description="Disordered" evidence="1">
    <location>
        <begin position="553"/>
        <end position="650"/>
    </location>
</feature>
<feature type="region of interest" description="Disordered" evidence="1">
    <location>
        <begin position="158"/>
        <end position="177"/>
    </location>
</feature>
<feature type="compositionally biased region" description="Polar residues" evidence="1">
    <location>
        <begin position="621"/>
        <end position="633"/>
    </location>
</feature>
<proteinExistence type="predicted"/>
<dbReference type="AlphaFoldDB" id="M2SR42"/>
<reference evidence="2 3" key="1">
    <citation type="journal article" date="2012" name="PLoS Pathog.">
        <title>Diverse lifestyles and strategies of plant pathogenesis encoded in the genomes of eighteen Dothideomycetes fungi.</title>
        <authorList>
            <person name="Ohm R.A."/>
            <person name="Feau N."/>
            <person name="Henrissat B."/>
            <person name="Schoch C.L."/>
            <person name="Horwitz B.A."/>
            <person name="Barry K.W."/>
            <person name="Condon B.J."/>
            <person name="Copeland A.C."/>
            <person name="Dhillon B."/>
            <person name="Glaser F."/>
            <person name="Hesse C.N."/>
            <person name="Kosti I."/>
            <person name="LaButti K."/>
            <person name="Lindquist E.A."/>
            <person name="Lucas S."/>
            <person name="Salamov A.A."/>
            <person name="Bradshaw R.E."/>
            <person name="Ciuffetti L."/>
            <person name="Hamelin R.C."/>
            <person name="Kema G.H.J."/>
            <person name="Lawrence C."/>
            <person name="Scott J.A."/>
            <person name="Spatafora J.W."/>
            <person name="Turgeon B.G."/>
            <person name="de Wit P.J.G.M."/>
            <person name="Zhong S."/>
            <person name="Goodwin S.B."/>
            <person name="Grigoriev I.V."/>
        </authorList>
    </citation>
    <scope>NUCLEOTIDE SEQUENCE [LARGE SCALE GENOMIC DNA]</scope>
    <source>
        <strain evidence="3">ND90Pr / ATCC 201652</strain>
    </source>
</reference>